<sequence length="247" mass="27929">MISTQNQQKSPFLVRLFLTSTLLTLTSALNIIPPVLAQREIDFATQGCRGVPQEAYFMTENYHINICQGQSGLFMAVSYRNGQLFDRFSVQQQREGYAGNSQKASYQVNSRTFTIQPNNNQRPITERVLRTQGNQRPQESKVTGTITYRQRIALPPNSTVVVTLQDTTSPNRAPRNITQQTIPLRGQQVPVPFSLIYNPAQIQQNGIYRIRAEIYVDGRLTWANMGQDRVITGGNPNNIEVIVQQLN</sequence>
<dbReference type="InterPro" id="IPR053196">
    <property type="entry name" value="Lipoprotein_YbaY-like"/>
</dbReference>
<name>A0A1J1LJU8_9CYAN</name>
<dbReference type="RefSeq" id="WP_083580018.1">
    <property type="nucleotide sequence ID" value="NZ_LN889801.1"/>
</dbReference>
<accession>A0A1J1LJU8</accession>
<keyword evidence="2" id="KW-1185">Reference proteome</keyword>
<dbReference type="PANTHER" id="PTHR38013:SF1">
    <property type="entry name" value="GLYCOPROTEIN_POLYSACCHARIDE METABOLISM"/>
    <property type="match status" value="1"/>
</dbReference>
<protein>
    <submittedName>
        <fullName evidence="1">Uncharacterized protein</fullName>
    </submittedName>
</protein>
<reference evidence="2" key="1">
    <citation type="submission" date="2015-10" db="EMBL/GenBank/DDBJ databases">
        <authorList>
            <person name="Regsiter A."/>
            <person name="william w."/>
        </authorList>
    </citation>
    <scope>NUCLEOTIDE SEQUENCE [LARGE SCALE GENOMIC DNA]</scope>
</reference>
<dbReference type="AlphaFoldDB" id="A0A1J1LJU8"/>
<gene>
    <name evidence="1" type="ORF">PL9214490294</name>
</gene>
<dbReference type="STRING" id="671072.PL9214490294"/>
<proteinExistence type="predicted"/>
<dbReference type="OrthoDB" id="3723110at2"/>
<dbReference type="Pfam" id="PF09619">
    <property type="entry name" value="YscW"/>
    <property type="match status" value="1"/>
</dbReference>
<dbReference type="Proteomes" id="UP000184315">
    <property type="component" value="Unassembled WGS sequence"/>
</dbReference>
<organism evidence="1 2">
    <name type="scientific">Planktothrix tepida PCC 9214</name>
    <dbReference type="NCBI Taxonomy" id="671072"/>
    <lineage>
        <taxon>Bacteria</taxon>
        <taxon>Bacillati</taxon>
        <taxon>Cyanobacteriota</taxon>
        <taxon>Cyanophyceae</taxon>
        <taxon>Oscillatoriophycideae</taxon>
        <taxon>Oscillatoriales</taxon>
        <taxon>Microcoleaceae</taxon>
        <taxon>Planktothrix</taxon>
    </lineage>
</organism>
<dbReference type="InterPro" id="IPR039366">
    <property type="entry name" value="Pilotin"/>
</dbReference>
<evidence type="ECO:0000313" key="1">
    <source>
        <dbReference type="EMBL" id="CUR32747.1"/>
    </source>
</evidence>
<dbReference type="PANTHER" id="PTHR38013">
    <property type="entry name" value="GLYCOPROTEIN/POLYSACCHARIDE METABOLISM"/>
    <property type="match status" value="1"/>
</dbReference>
<evidence type="ECO:0000313" key="2">
    <source>
        <dbReference type="Proteomes" id="UP000184315"/>
    </source>
</evidence>
<dbReference type="EMBL" id="CZDF01000154">
    <property type="protein sequence ID" value="CUR32747.1"/>
    <property type="molecule type" value="Genomic_DNA"/>
</dbReference>